<organism evidence="1 2">
    <name type="scientific">Roseinatronobacter bogoriensis subsp. barguzinensis</name>
    <dbReference type="NCBI Taxonomy" id="441209"/>
    <lineage>
        <taxon>Bacteria</taxon>
        <taxon>Pseudomonadati</taxon>
        <taxon>Pseudomonadota</taxon>
        <taxon>Alphaproteobacteria</taxon>
        <taxon>Rhodobacterales</taxon>
        <taxon>Paracoccaceae</taxon>
        <taxon>Roseinatronobacter</taxon>
    </lineage>
</organism>
<dbReference type="AlphaFoldDB" id="A0A2K8K4T0"/>
<dbReference type="OrthoDB" id="5918880at2"/>
<accession>A0A2K8K4T0</accession>
<keyword evidence="2" id="KW-1185">Reference proteome</keyword>
<dbReference type="STRING" id="441209.GCA_001870665_00322"/>
<dbReference type="Pfam" id="PF10649">
    <property type="entry name" value="DUF2478"/>
    <property type="match status" value="1"/>
</dbReference>
<sequence length="170" mass="18324">MLGYVTAEGRGAADRLLAELADSLHARGWPLAGVVQINRETRPDRHCDMDLCILGHDHSLSISQDLGPLSKGCRLDPIGLENAVGLVEADLDRRPALLIINKFGKSEVEGRGFRAVIGKALSEGIPVLTSVNRNNLDRFLAYSADLAQPIAPNSDALLAWCDQTCAARLD</sequence>
<evidence type="ECO:0000313" key="1">
    <source>
        <dbReference type="EMBL" id="ATX64429.1"/>
    </source>
</evidence>
<dbReference type="InterPro" id="IPR018912">
    <property type="entry name" value="DUF2478"/>
</dbReference>
<evidence type="ECO:0000313" key="2">
    <source>
        <dbReference type="Proteomes" id="UP000228948"/>
    </source>
</evidence>
<proteinExistence type="predicted"/>
<dbReference type="Proteomes" id="UP000228948">
    <property type="component" value="Chromosome"/>
</dbReference>
<gene>
    <name evidence="1" type="ORF">BG454_00100</name>
</gene>
<dbReference type="RefSeq" id="WP_071479514.1">
    <property type="nucleotide sequence ID" value="NZ_CP024899.1"/>
</dbReference>
<dbReference type="EMBL" id="CP024899">
    <property type="protein sequence ID" value="ATX64429.1"/>
    <property type="molecule type" value="Genomic_DNA"/>
</dbReference>
<reference evidence="1 2" key="1">
    <citation type="submission" date="2017-11" db="EMBL/GenBank/DDBJ databases">
        <title>Revised Sequence and Annotation of the Rhodobaca barguzinensis strain alga05 Genome.</title>
        <authorList>
            <person name="Kopejtka K."/>
            <person name="Tomasch J.M."/>
            <person name="Bunk B."/>
            <person name="Koblizek M."/>
        </authorList>
    </citation>
    <scope>NUCLEOTIDE SEQUENCE [LARGE SCALE GENOMIC DNA]</scope>
    <source>
        <strain evidence="2">alga05</strain>
    </source>
</reference>
<dbReference type="KEGG" id="rbg:BG454_00100"/>
<name>A0A2K8K4T0_9RHOB</name>
<protein>
    <submittedName>
        <fullName evidence="1">DUF2478 domain-containing protein</fullName>
    </submittedName>
</protein>